<evidence type="ECO:0000256" key="1">
    <source>
        <dbReference type="SAM" id="MobiDB-lite"/>
    </source>
</evidence>
<feature type="region of interest" description="Disordered" evidence="1">
    <location>
        <begin position="33"/>
        <end position="57"/>
    </location>
</feature>
<gene>
    <name evidence="2" type="ORF">NPIL_656151</name>
</gene>
<name>A0A8X6PPJ3_NEPPI</name>
<reference evidence="2" key="1">
    <citation type="submission" date="2020-08" db="EMBL/GenBank/DDBJ databases">
        <title>Multicomponent nature underlies the extraordinary mechanical properties of spider dragline silk.</title>
        <authorList>
            <person name="Kono N."/>
            <person name="Nakamura H."/>
            <person name="Mori M."/>
            <person name="Yoshida Y."/>
            <person name="Ohtoshi R."/>
            <person name="Malay A.D."/>
            <person name="Moran D.A.P."/>
            <person name="Tomita M."/>
            <person name="Numata K."/>
            <person name="Arakawa K."/>
        </authorList>
    </citation>
    <scope>NUCLEOTIDE SEQUENCE</scope>
</reference>
<organism evidence="2 3">
    <name type="scientific">Nephila pilipes</name>
    <name type="common">Giant wood spider</name>
    <name type="synonym">Nephila maculata</name>
    <dbReference type="NCBI Taxonomy" id="299642"/>
    <lineage>
        <taxon>Eukaryota</taxon>
        <taxon>Metazoa</taxon>
        <taxon>Ecdysozoa</taxon>
        <taxon>Arthropoda</taxon>
        <taxon>Chelicerata</taxon>
        <taxon>Arachnida</taxon>
        <taxon>Araneae</taxon>
        <taxon>Araneomorphae</taxon>
        <taxon>Entelegynae</taxon>
        <taxon>Araneoidea</taxon>
        <taxon>Nephilidae</taxon>
        <taxon>Nephila</taxon>
    </lineage>
</organism>
<dbReference type="Proteomes" id="UP000887013">
    <property type="component" value="Unassembled WGS sequence"/>
</dbReference>
<dbReference type="EMBL" id="BMAW01118915">
    <property type="protein sequence ID" value="GFT82166.1"/>
    <property type="molecule type" value="Genomic_DNA"/>
</dbReference>
<feature type="non-terminal residue" evidence="2">
    <location>
        <position position="1"/>
    </location>
</feature>
<proteinExistence type="predicted"/>
<feature type="compositionally biased region" description="Polar residues" evidence="1">
    <location>
        <begin position="37"/>
        <end position="51"/>
    </location>
</feature>
<comment type="caution">
    <text evidence="2">The sequence shown here is derived from an EMBL/GenBank/DDBJ whole genome shotgun (WGS) entry which is preliminary data.</text>
</comment>
<evidence type="ECO:0000313" key="2">
    <source>
        <dbReference type="EMBL" id="GFT82166.1"/>
    </source>
</evidence>
<sequence>AKNAHLHRWDTQSQTFRRCLRIGTQIRKSGHLLAANDNESNMTSNKNANDYETSEKNTDNWPVIGLRLNIVQ</sequence>
<protein>
    <submittedName>
        <fullName evidence="2">Uncharacterized protein</fullName>
    </submittedName>
</protein>
<dbReference type="AlphaFoldDB" id="A0A8X6PPJ3"/>
<accession>A0A8X6PPJ3</accession>
<evidence type="ECO:0000313" key="3">
    <source>
        <dbReference type="Proteomes" id="UP000887013"/>
    </source>
</evidence>
<keyword evidence="3" id="KW-1185">Reference proteome</keyword>